<evidence type="ECO:0000313" key="1">
    <source>
        <dbReference type="EMBL" id="MFC1409214.1"/>
    </source>
</evidence>
<dbReference type="SUPFAM" id="SSF55961">
    <property type="entry name" value="Bet v1-like"/>
    <property type="match status" value="1"/>
</dbReference>
<sequence length="151" mass="16432">MKSPWPVADFDQVRRLRVLAAGISGARVAERLIPAPFERVWAIVADLENEFGTFEPDMRRVVVRQVGDRTEAYARGRLGLRARFDVDLDSGWCWMQSRFLMIGIAAAPAPGGTLVAATGGIRVPGRAALLPVAALPANRRALRRLAARATG</sequence>
<reference evidence="1 2" key="1">
    <citation type="submission" date="2024-09" db="EMBL/GenBank/DDBJ databases">
        <authorList>
            <person name="Lee S.D."/>
        </authorList>
    </citation>
    <scope>NUCLEOTIDE SEQUENCE [LARGE SCALE GENOMIC DNA]</scope>
    <source>
        <strain evidence="1 2">N1-1</strain>
    </source>
</reference>
<dbReference type="Proteomes" id="UP001592582">
    <property type="component" value="Unassembled WGS sequence"/>
</dbReference>
<dbReference type="EMBL" id="JBHEZX010000003">
    <property type="protein sequence ID" value="MFC1409214.1"/>
    <property type="molecule type" value="Genomic_DNA"/>
</dbReference>
<gene>
    <name evidence="1" type="ORF">ACEZDG_07960</name>
</gene>
<keyword evidence="2" id="KW-1185">Reference proteome</keyword>
<accession>A0ABV6V668</accession>
<organism evidence="1 2">
    <name type="scientific">Streptacidiphilus alkalitolerans</name>
    <dbReference type="NCBI Taxonomy" id="3342712"/>
    <lineage>
        <taxon>Bacteria</taxon>
        <taxon>Bacillati</taxon>
        <taxon>Actinomycetota</taxon>
        <taxon>Actinomycetes</taxon>
        <taxon>Kitasatosporales</taxon>
        <taxon>Streptomycetaceae</taxon>
        <taxon>Streptacidiphilus</taxon>
    </lineage>
</organism>
<evidence type="ECO:0000313" key="2">
    <source>
        <dbReference type="Proteomes" id="UP001592582"/>
    </source>
</evidence>
<comment type="caution">
    <text evidence="1">The sequence shown here is derived from an EMBL/GenBank/DDBJ whole genome shotgun (WGS) entry which is preliminary data.</text>
</comment>
<name>A0ABV6V668_9ACTN</name>
<protein>
    <submittedName>
        <fullName evidence="1">Uncharacterized protein</fullName>
    </submittedName>
</protein>
<proteinExistence type="predicted"/>